<evidence type="ECO:0000256" key="1">
    <source>
        <dbReference type="ARBA" id="ARBA00022553"/>
    </source>
</evidence>
<feature type="modified residue" description="4-aspartylphosphate" evidence="2">
    <location>
        <position position="56"/>
    </location>
</feature>
<dbReference type="CDD" id="cd17569">
    <property type="entry name" value="REC_HupR-like"/>
    <property type="match status" value="1"/>
</dbReference>
<evidence type="ECO:0000313" key="4">
    <source>
        <dbReference type="EMBL" id="MFD1264474.1"/>
    </source>
</evidence>
<dbReference type="InterPro" id="IPR011006">
    <property type="entry name" value="CheY-like_superfamily"/>
</dbReference>
<dbReference type="Pfam" id="PF00072">
    <property type="entry name" value="Response_reg"/>
    <property type="match status" value="1"/>
</dbReference>
<dbReference type="InterPro" id="IPR000014">
    <property type="entry name" value="PAS"/>
</dbReference>
<dbReference type="InterPro" id="IPR001789">
    <property type="entry name" value="Sig_transdc_resp-reg_receiver"/>
</dbReference>
<evidence type="ECO:0000256" key="2">
    <source>
        <dbReference type="PROSITE-ProRule" id="PRU00169"/>
    </source>
</evidence>
<proteinExistence type="predicted"/>
<accession>A0ABW3WFZ2</accession>
<evidence type="ECO:0000313" key="5">
    <source>
        <dbReference type="Proteomes" id="UP001597158"/>
    </source>
</evidence>
<dbReference type="Proteomes" id="UP001597158">
    <property type="component" value="Unassembled WGS sequence"/>
</dbReference>
<protein>
    <submittedName>
        <fullName evidence="4">Response regulator</fullName>
    </submittedName>
</protein>
<organism evidence="4 5">
    <name type="scientific">Thauera mechernichensis</name>
    <dbReference type="NCBI Taxonomy" id="82788"/>
    <lineage>
        <taxon>Bacteria</taxon>
        <taxon>Pseudomonadati</taxon>
        <taxon>Pseudomonadota</taxon>
        <taxon>Betaproteobacteria</taxon>
        <taxon>Rhodocyclales</taxon>
        <taxon>Zoogloeaceae</taxon>
        <taxon>Thauera</taxon>
    </lineage>
</organism>
<dbReference type="InterPro" id="IPR035965">
    <property type="entry name" value="PAS-like_dom_sf"/>
</dbReference>
<dbReference type="SMART" id="SM00091">
    <property type="entry name" value="PAS"/>
    <property type="match status" value="1"/>
</dbReference>
<dbReference type="SUPFAM" id="SSF52172">
    <property type="entry name" value="CheY-like"/>
    <property type="match status" value="1"/>
</dbReference>
<dbReference type="SMART" id="SM00448">
    <property type="entry name" value="REC"/>
    <property type="match status" value="1"/>
</dbReference>
<name>A0ABW3WFZ2_9RHOO</name>
<dbReference type="Gene3D" id="3.40.50.2300">
    <property type="match status" value="1"/>
</dbReference>
<dbReference type="RefSeq" id="WP_277830671.1">
    <property type="nucleotide sequence ID" value="NZ_JARQZE010000002.1"/>
</dbReference>
<comment type="caution">
    <text evidence="4">The sequence shown here is derived from an EMBL/GenBank/DDBJ whole genome shotgun (WGS) entry which is preliminary data.</text>
</comment>
<dbReference type="InterPro" id="IPR050595">
    <property type="entry name" value="Bact_response_regulator"/>
</dbReference>
<gene>
    <name evidence="4" type="ORF">ACFQ4M_12875</name>
</gene>
<feature type="domain" description="Response regulatory" evidence="3">
    <location>
        <begin position="7"/>
        <end position="122"/>
    </location>
</feature>
<dbReference type="PROSITE" id="PS50110">
    <property type="entry name" value="RESPONSE_REGULATORY"/>
    <property type="match status" value="1"/>
</dbReference>
<sequence>MDETTGSLLVVDDEENILAALRRTLRREPYTVLVANSGAEGLRILAERHVDVVVSDQRMPGMSGTDFLRSVKKAYPHTVRMVLSGYTELKSVTDAINEGAIYKFLTKPWDDDHLRANIAEAFRHKALADENRRLAHELALSNEQLACANESLKAHLAVTERELLIDGAALEVAREVVEALPLPVVGVDMDRLVVFANAEAERVLGAGGALLGMAYDEVLSPELQLLLGVGGTQVRSVRIGGQGFVARASEMGRDSRSIGRLLVLLPETSHAAR</sequence>
<dbReference type="EMBL" id="JBHTMC010000024">
    <property type="protein sequence ID" value="MFD1264474.1"/>
    <property type="molecule type" value="Genomic_DNA"/>
</dbReference>
<dbReference type="PANTHER" id="PTHR44591:SF19">
    <property type="entry name" value="TWO-COMPONENT RESPONSE REGULATOR-RELATED"/>
    <property type="match status" value="1"/>
</dbReference>
<keyword evidence="1 2" id="KW-0597">Phosphoprotein</keyword>
<evidence type="ECO:0000259" key="3">
    <source>
        <dbReference type="PROSITE" id="PS50110"/>
    </source>
</evidence>
<dbReference type="SUPFAM" id="SSF55785">
    <property type="entry name" value="PYP-like sensor domain (PAS domain)"/>
    <property type="match status" value="1"/>
</dbReference>
<reference evidence="5" key="1">
    <citation type="journal article" date="2019" name="Int. J. Syst. Evol. Microbiol.">
        <title>The Global Catalogue of Microorganisms (GCM) 10K type strain sequencing project: providing services to taxonomists for standard genome sequencing and annotation.</title>
        <authorList>
            <consortium name="The Broad Institute Genomics Platform"/>
            <consortium name="The Broad Institute Genome Sequencing Center for Infectious Disease"/>
            <person name="Wu L."/>
            <person name="Ma J."/>
        </authorList>
    </citation>
    <scope>NUCLEOTIDE SEQUENCE [LARGE SCALE GENOMIC DNA]</scope>
    <source>
        <strain evidence="5">CCUG 48884</strain>
    </source>
</reference>
<dbReference type="PANTHER" id="PTHR44591">
    <property type="entry name" value="STRESS RESPONSE REGULATOR PROTEIN 1"/>
    <property type="match status" value="1"/>
</dbReference>
<keyword evidence="5" id="KW-1185">Reference proteome</keyword>